<protein>
    <submittedName>
        <fullName evidence="1">Uncharacterized protein</fullName>
    </submittedName>
</protein>
<dbReference type="AlphaFoldDB" id="A0A8J3GBP0"/>
<keyword evidence="2" id="KW-1185">Reference proteome</keyword>
<organism evidence="1 2">
    <name type="scientific">Persicitalea jodogahamensis</name>
    <dbReference type="NCBI Taxonomy" id="402147"/>
    <lineage>
        <taxon>Bacteria</taxon>
        <taxon>Pseudomonadati</taxon>
        <taxon>Bacteroidota</taxon>
        <taxon>Cytophagia</taxon>
        <taxon>Cytophagales</taxon>
        <taxon>Spirosomataceae</taxon>
        <taxon>Persicitalea</taxon>
    </lineage>
</organism>
<dbReference type="Proteomes" id="UP000598271">
    <property type="component" value="Unassembled WGS sequence"/>
</dbReference>
<accession>A0A8J3GBP0</accession>
<reference evidence="1 2" key="1">
    <citation type="journal article" date="2014" name="Int. J. Syst. Evol. Microbiol.">
        <title>Complete genome sequence of Corynebacterium casei LMG S-19264T (=DSM 44701T), isolated from a smear-ripened cheese.</title>
        <authorList>
            <consortium name="US DOE Joint Genome Institute (JGI-PGF)"/>
            <person name="Walter F."/>
            <person name="Albersmeier A."/>
            <person name="Kalinowski J."/>
            <person name="Ruckert C."/>
        </authorList>
    </citation>
    <scope>NUCLEOTIDE SEQUENCE [LARGE SCALE GENOMIC DNA]</scope>
    <source>
        <strain evidence="1 2">KCTC 12866</strain>
    </source>
</reference>
<proteinExistence type="predicted"/>
<dbReference type="RefSeq" id="WP_189568952.1">
    <property type="nucleotide sequence ID" value="NZ_BMXF01000009.1"/>
</dbReference>
<evidence type="ECO:0000313" key="2">
    <source>
        <dbReference type="Proteomes" id="UP000598271"/>
    </source>
</evidence>
<dbReference type="EMBL" id="BMXF01000009">
    <property type="protein sequence ID" value="GHB88140.1"/>
    <property type="molecule type" value="Genomic_DNA"/>
</dbReference>
<name>A0A8J3GBP0_9BACT</name>
<gene>
    <name evidence="1" type="ORF">GCM10007390_50230</name>
</gene>
<sequence>MATVLDKETVKEALRELIHEEPDTFKTLLKEIFTEENSGNDEEFDRLLKENFEKYGDTFRALA</sequence>
<evidence type="ECO:0000313" key="1">
    <source>
        <dbReference type="EMBL" id="GHB88140.1"/>
    </source>
</evidence>
<comment type="caution">
    <text evidence="1">The sequence shown here is derived from an EMBL/GenBank/DDBJ whole genome shotgun (WGS) entry which is preliminary data.</text>
</comment>